<evidence type="ECO:0000256" key="1">
    <source>
        <dbReference type="SAM" id="MobiDB-lite"/>
    </source>
</evidence>
<comment type="caution">
    <text evidence="2">The sequence shown here is derived from an EMBL/GenBank/DDBJ whole genome shotgun (WGS) entry which is preliminary data.</text>
</comment>
<feature type="region of interest" description="Disordered" evidence="1">
    <location>
        <begin position="1"/>
        <end position="44"/>
    </location>
</feature>
<name>A0A8J7L9A8_9NOST</name>
<dbReference type="Proteomes" id="UP000632766">
    <property type="component" value="Unassembled WGS sequence"/>
</dbReference>
<evidence type="ECO:0000313" key="3">
    <source>
        <dbReference type="Proteomes" id="UP000632766"/>
    </source>
</evidence>
<organism evidence="2 3">
    <name type="scientific">Amazonocrinis nigriterrae CENA67</name>
    <dbReference type="NCBI Taxonomy" id="2794033"/>
    <lineage>
        <taxon>Bacteria</taxon>
        <taxon>Bacillati</taxon>
        <taxon>Cyanobacteriota</taxon>
        <taxon>Cyanophyceae</taxon>
        <taxon>Nostocales</taxon>
        <taxon>Nostocaceae</taxon>
        <taxon>Amazonocrinis</taxon>
        <taxon>Amazonocrinis nigriterrae</taxon>
    </lineage>
</organism>
<accession>A0A8J7L9A8</accession>
<gene>
    <name evidence="2" type="ORF">I8748_18160</name>
</gene>
<sequence>MMAQEKNFGDHQDFQKAEFQENFNSEDLDAANLKPSPEKPLRKREPIKHLLIGSPKAVTSTIHFLQMIGYANVGDWSPPQSTGNPDEVMSILIRQISVL</sequence>
<dbReference type="EMBL" id="JAECZC010000034">
    <property type="protein sequence ID" value="MBH8564085.1"/>
    <property type="molecule type" value="Genomic_DNA"/>
</dbReference>
<proteinExistence type="predicted"/>
<evidence type="ECO:0000313" key="2">
    <source>
        <dbReference type="EMBL" id="MBH8564085.1"/>
    </source>
</evidence>
<dbReference type="AlphaFoldDB" id="A0A8J7L9A8"/>
<reference evidence="2 3" key="1">
    <citation type="journal article" date="2021" name="Int. J. Syst. Evol. Microbiol.">
        <title>Amazonocrinis nigriterrae gen. nov., sp. nov., Atlanticothrix silvestris gen. nov., sp. nov. and Dendronalium phyllosphericum gen. nov., sp. nov., nostocacean cyanobacteria from Brazilian environments.</title>
        <authorList>
            <person name="Alvarenga D.O."/>
            <person name="Andreote A.P.D."/>
            <person name="Branco L.H.Z."/>
            <person name="Delbaje E."/>
            <person name="Cruz R.B."/>
            <person name="Varani A.M."/>
            <person name="Fiore M.F."/>
        </authorList>
    </citation>
    <scope>NUCLEOTIDE SEQUENCE [LARGE SCALE GENOMIC DNA]</scope>
    <source>
        <strain evidence="2 3">CENA67</strain>
    </source>
</reference>
<feature type="compositionally biased region" description="Basic and acidic residues" evidence="1">
    <location>
        <begin position="7"/>
        <end position="19"/>
    </location>
</feature>
<protein>
    <submittedName>
        <fullName evidence="2">Uncharacterized protein</fullName>
    </submittedName>
</protein>
<keyword evidence="3" id="KW-1185">Reference proteome</keyword>